<dbReference type="EMBL" id="ML976667">
    <property type="protein sequence ID" value="KAF1976190.1"/>
    <property type="molecule type" value="Genomic_DNA"/>
</dbReference>
<keyword evidence="2" id="KW-1185">Reference proteome</keyword>
<evidence type="ECO:0000313" key="2">
    <source>
        <dbReference type="Proteomes" id="UP000800036"/>
    </source>
</evidence>
<evidence type="ECO:0000313" key="1">
    <source>
        <dbReference type="EMBL" id="KAF1976190.1"/>
    </source>
</evidence>
<proteinExistence type="predicted"/>
<protein>
    <recommendedName>
        <fullName evidence="3">Ubiquitin 3 binding protein But2 C-terminal domain-containing protein</fullName>
    </recommendedName>
</protein>
<organism evidence="1 2">
    <name type="scientific">Bimuria novae-zelandiae CBS 107.79</name>
    <dbReference type="NCBI Taxonomy" id="1447943"/>
    <lineage>
        <taxon>Eukaryota</taxon>
        <taxon>Fungi</taxon>
        <taxon>Dikarya</taxon>
        <taxon>Ascomycota</taxon>
        <taxon>Pezizomycotina</taxon>
        <taxon>Dothideomycetes</taxon>
        <taxon>Pleosporomycetidae</taxon>
        <taxon>Pleosporales</taxon>
        <taxon>Massarineae</taxon>
        <taxon>Didymosphaeriaceae</taxon>
        <taxon>Bimuria</taxon>
    </lineage>
</organism>
<reference evidence="1" key="1">
    <citation type="journal article" date="2020" name="Stud. Mycol.">
        <title>101 Dothideomycetes genomes: a test case for predicting lifestyles and emergence of pathogens.</title>
        <authorList>
            <person name="Haridas S."/>
            <person name="Albert R."/>
            <person name="Binder M."/>
            <person name="Bloem J."/>
            <person name="Labutti K."/>
            <person name="Salamov A."/>
            <person name="Andreopoulos B."/>
            <person name="Baker S."/>
            <person name="Barry K."/>
            <person name="Bills G."/>
            <person name="Bluhm B."/>
            <person name="Cannon C."/>
            <person name="Castanera R."/>
            <person name="Culley D."/>
            <person name="Daum C."/>
            <person name="Ezra D."/>
            <person name="Gonzalez J."/>
            <person name="Henrissat B."/>
            <person name="Kuo A."/>
            <person name="Liang C."/>
            <person name="Lipzen A."/>
            <person name="Lutzoni F."/>
            <person name="Magnuson J."/>
            <person name="Mondo S."/>
            <person name="Nolan M."/>
            <person name="Ohm R."/>
            <person name="Pangilinan J."/>
            <person name="Park H.-J."/>
            <person name="Ramirez L."/>
            <person name="Alfaro M."/>
            <person name="Sun H."/>
            <person name="Tritt A."/>
            <person name="Yoshinaga Y."/>
            <person name="Zwiers L.-H."/>
            <person name="Turgeon B."/>
            <person name="Goodwin S."/>
            <person name="Spatafora J."/>
            <person name="Crous P."/>
            <person name="Grigoriev I."/>
        </authorList>
    </citation>
    <scope>NUCLEOTIDE SEQUENCE</scope>
    <source>
        <strain evidence="1">CBS 107.79</strain>
    </source>
</reference>
<evidence type="ECO:0008006" key="3">
    <source>
        <dbReference type="Google" id="ProtNLM"/>
    </source>
</evidence>
<dbReference type="Proteomes" id="UP000800036">
    <property type="component" value="Unassembled WGS sequence"/>
</dbReference>
<sequence length="193" mass="21182">MKLSIAALTSIVTVSQRTPSLSKRWPYLTPSYLTPTYTHIYHANSLPHFVPSSTGLINTTSSISTIHSFRIPFGWSGRIELRFYYALTNAVPAHTTSLQIFNTTRYPIEGTASNDTDNISTHIGTLTVVHGGDAIEAAGSPQDYRGYCIDRNLPGQRDFTFSFQVVGVPDAGIEYDTRDSGMYLRLLGGACVP</sequence>
<gene>
    <name evidence="1" type="ORF">BU23DRAFT_565888</name>
</gene>
<dbReference type="AlphaFoldDB" id="A0A6A5VHN8"/>
<accession>A0A6A5VHN8</accession>
<name>A0A6A5VHN8_9PLEO</name>